<comment type="caution">
    <text evidence="1">The sequence shown here is derived from an EMBL/GenBank/DDBJ whole genome shotgun (WGS) entry which is preliminary data.</text>
</comment>
<reference evidence="1" key="1">
    <citation type="submission" date="2023-04" db="EMBL/GenBank/DDBJ databases">
        <title>Draft Genome sequencing of Naganishia species isolated from polar environments using Oxford Nanopore Technology.</title>
        <authorList>
            <person name="Leo P."/>
            <person name="Venkateswaran K."/>
        </authorList>
    </citation>
    <scope>NUCLEOTIDE SEQUENCE</scope>
    <source>
        <strain evidence="1">MNA-CCFEE 5423</strain>
    </source>
</reference>
<name>A0ACC2W7M0_9TREE</name>
<organism evidence="1 2">
    <name type="scientific">Naganishia friedmannii</name>
    <dbReference type="NCBI Taxonomy" id="89922"/>
    <lineage>
        <taxon>Eukaryota</taxon>
        <taxon>Fungi</taxon>
        <taxon>Dikarya</taxon>
        <taxon>Basidiomycota</taxon>
        <taxon>Agaricomycotina</taxon>
        <taxon>Tremellomycetes</taxon>
        <taxon>Filobasidiales</taxon>
        <taxon>Filobasidiaceae</taxon>
        <taxon>Naganishia</taxon>
    </lineage>
</organism>
<evidence type="ECO:0000313" key="2">
    <source>
        <dbReference type="Proteomes" id="UP001227268"/>
    </source>
</evidence>
<protein>
    <submittedName>
        <fullName evidence="1">Uncharacterized protein</fullName>
    </submittedName>
</protein>
<sequence>MMSHSQQPNSADHQFYKFSPCQLASTASSETVTGKDTSNATEFDENMHGLGIHQGLVEGLNTQLGTFGENDAGKSHMPEMESPGRNSEMSSSMCSTPGTGHANLPYPLNSKTPQIWQPLFTLNASLPTQYKDLPLVDYGTALPTQSVFPTHQDSPGTAYTPEVDQDCIMDAVPMFAGDIIDLHDQEDSLSNISNSMQTSENEEGEIGSTRQAALSGVFSLDAANAKRKRRSVRFCDKPPLECVALQTSEYDRTPHPVVIRLTYRDVLELREMKVELGIVTKRQIAGGASTGSPILDQNINRNSSPRRSLSGDIFSSATGTVEGGLERRESVTRASEFPSSSRLVSRLREMGDPQPPERESGMGISVEPTFGLDKVTNYDSPPPTVNLSRRLSRKTSGDFAVEESEFQKELRKARAELEMISVQEARKDIEHRDKIHSHGLTIMSGPSPGPAPSTRLQSNTGLGLERKPSLSIFSNSYPGVGFPDKNVASMYEPPSPTIMYGDGTTPTARTFAPSIHTPHATTPRAIKPTPLSSGFVLSTSAVSQVAEPLNAKQERGADTYPVKQLCAVGSEPISISAATSAPSTRSQTGPLQIKPGFRPPSPILAPFARSSTLLAAQTPTAELTQIKRPIGLRRESSESRSIGRSTSTPTLPPRVLKPPSPILAPFARSLVQSVPSVVI</sequence>
<keyword evidence="2" id="KW-1185">Reference proteome</keyword>
<dbReference type="EMBL" id="JASBWT010000002">
    <property type="protein sequence ID" value="KAJ9107723.1"/>
    <property type="molecule type" value="Genomic_DNA"/>
</dbReference>
<gene>
    <name evidence="1" type="ORF">QFC21_001183</name>
</gene>
<dbReference type="Proteomes" id="UP001227268">
    <property type="component" value="Unassembled WGS sequence"/>
</dbReference>
<evidence type="ECO:0000313" key="1">
    <source>
        <dbReference type="EMBL" id="KAJ9107723.1"/>
    </source>
</evidence>
<accession>A0ACC2W7M0</accession>
<proteinExistence type="predicted"/>